<name>A0A839S474_9PSEU</name>
<dbReference type="RefSeq" id="WP_183653613.1">
    <property type="nucleotide sequence ID" value="NZ_JACHWU010000002.1"/>
</dbReference>
<dbReference type="InterPro" id="IPR036178">
    <property type="entry name" value="Formintransfe-cycloase-like_sf"/>
</dbReference>
<sequence>MRTETIEHYLHELGARVPAPGGGAAAALHAAQAAALLSMVARYSDGEKYAEQAETLQEACEAADELRGLCLDLAEQDAEAFGAVAAAYALPKQTAEEKQQRSSAIAAALAEAGRVPARVAALAAQLVELAELLRPIGNPNVISDVAAAAVAARAAISTARVNVEINLAGITDPDVHAELDEAIVKTDDTLLRADSVTSAVREQILR</sequence>
<keyword evidence="3" id="KW-1185">Reference proteome</keyword>
<dbReference type="AlphaFoldDB" id="A0A839S474"/>
<dbReference type="InterPro" id="IPR007044">
    <property type="entry name" value="Cyclodeamin/CycHdrlase"/>
</dbReference>
<feature type="domain" description="Cyclodeaminase/cyclohydrolase" evidence="1">
    <location>
        <begin position="5"/>
        <end position="183"/>
    </location>
</feature>
<evidence type="ECO:0000313" key="2">
    <source>
        <dbReference type="EMBL" id="MBB3051549.1"/>
    </source>
</evidence>
<dbReference type="Gene3D" id="1.20.120.680">
    <property type="entry name" value="Formiminotetrahydrofolate cyclodeaminase monomer, up-and-down helical bundle"/>
    <property type="match status" value="1"/>
</dbReference>
<organism evidence="2 3">
    <name type="scientific">Prauserella isguenensis</name>
    <dbReference type="NCBI Taxonomy" id="1470180"/>
    <lineage>
        <taxon>Bacteria</taxon>
        <taxon>Bacillati</taxon>
        <taxon>Actinomycetota</taxon>
        <taxon>Actinomycetes</taxon>
        <taxon>Pseudonocardiales</taxon>
        <taxon>Pseudonocardiaceae</taxon>
        <taxon>Prauserella</taxon>
    </lineage>
</organism>
<accession>A0A839S474</accession>
<evidence type="ECO:0000259" key="1">
    <source>
        <dbReference type="Pfam" id="PF04961"/>
    </source>
</evidence>
<proteinExistence type="predicted"/>
<dbReference type="GO" id="GO:0003824">
    <property type="term" value="F:catalytic activity"/>
    <property type="evidence" value="ECO:0007669"/>
    <property type="project" value="InterPro"/>
</dbReference>
<evidence type="ECO:0000313" key="3">
    <source>
        <dbReference type="Proteomes" id="UP000550714"/>
    </source>
</evidence>
<dbReference type="Proteomes" id="UP000550714">
    <property type="component" value="Unassembled WGS sequence"/>
</dbReference>
<dbReference type="EMBL" id="JACHWU010000002">
    <property type="protein sequence ID" value="MBB3051549.1"/>
    <property type="molecule type" value="Genomic_DNA"/>
</dbReference>
<comment type="caution">
    <text evidence="2">The sequence shown here is derived from an EMBL/GenBank/DDBJ whole genome shotgun (WGS) entry which is preliminary data.</text>
</comment>
<gene>
    <name evidence="2" type="ORF">FHS23_002572</name>
</gene>
<reference evidence="2 3" key="1">
    <citation type="submission" date="2020-08" db="EMBL/GenBank/DDBJ databases">
        <title>Genomic Encyclopedia of Type Strains, Phase III (KMG-III): the genomes of soil and plant-associated and newly described type strains.</title>
        <authorList>
            <person name="Whitman W."/>
        </authorList>
    </citation>
    <scope>NUCLEOTIDE SEQUENCE [LARGE SCALE GENOMIC DNA]</scope>
    <source>
        <strain evidence="2 3">CECT 8577</strain>
    </source>
</reference>
<dbReference type="SUPFAM" id="SSF101262">
    <property type="entry name" value="Methenyltetrahydrofolate cyclohydrolase-like"/>
    <property type="match status" value="1"/>
</dbReference>
<protein>
    <submittedName>
        <fullName evidence="2">Formiminotetrahydrofolate cyclodeaminase</fullName>
    </submittedName>
</protein>
<dbReference type="Pfam" id="PF04961">
    <property type="entry name" value="FTCD_C"/>
    <property type="match status" value="1"/>
</dbReference>